<evidence type="ECO:0000313" key="3">
    <source>
        <dbReference type="Proteomes" id="UP000251721"/>
    </source>
</evidence>
<reference evidence="3 4" key="1">
    <citation type="submission" date="2018-06" db="EMBL/GenBank/DDBJ databases">
        <authorList>
            <consortium name="Pathogen Informatics"/>
            <person name="Doyle S."/>
        </authorList>
    </citation>
    <scope>NUCLEOTIDE SEQUENCE [LARGE SCALE GENOMIC DNA]</scope>
    <source>
        <strain evidence="1 3">NCTC13465</strain>
        <strain evidence="2 4">NCTC9140</strain>
    </source>
</reference>
<sequence>MVTRLSQRSSLVIAAWGAPWRQGCRCDDHQQLVGLLRDKALQPLSEALMHHFDHIVASLCFERDGVSLPDFSRLFAGHKES</sequence>
<evidence type="ECO:0000313" key="2">
    <source>
        <dbReference type="EMBL" id="STS82823.1"/>
    </source>
</evidence>
<dbReference type="Proteomes" id="UP000254938">
    <property type="component" value="Unassembled WGS sequence"/>
</dbReference>
<evidence type="ECO:0000313" key="4">
    <source>
        <dbReference type="Proteomes" id="UP000254938"/>
    </source>
</evidence>
<dbReference type="EMBL" id="UGKQ01000007">
    <property type="protein sequence ID" value="STS82823.1"/>
    <property type="molecule type" value="Genomic_DNA"/>
</dbReference>
<proteinExistence type="predicted"/>
<accession>A0A2X3E1P4</accession>
<protein>
    <submittedName>
        <fullName evidence="1">GntR family transcriptional regulator</fullName>
    </submittedName>
</protein>
<gene>
    <name evidence="1" type="ORF">NCTC13465_00046</name>
    <name evidence="2" type="ORF">NCTC9140_04574</name>
</gene>
<name>A0A2X3E1P4_KLEPN</name>
<dbReference type="AlphaFoldDB" id="A0A2X3E1P4"/>
<dbReference type="EMBL" id="UAWQ01000001">
    <property type="protein sequence ID" value="SQC27375.1"/>
    <property type="molecule type" value="Genomic_DNA"/>
</dbReference>
<evidence type="ECO:0000313" key="1">
    <source>
        <dbReference type="EMBL" id="SQC27375.1"/>
    </source>
</evidence>
<organism evidence="1 3">
    <name type="scientific">Klebsiella pneumoniae</name>
    <dbReference type="NCBI Taxonomy" id="573"/>
    <lineage>
        <taxon>Bacteria</taxon>
        <taxon>Pseudomonadati</taxon>
        <taxon>Pseudomonadota</taxon>
        <taxon>Gammaproteobacteria</taxon>
        <taxon>Enterobacterales</taxon>
        <taxon>Enterobacteriaceae</taxon>
        <taxon>Klebsiella/Raoultella group</taxon>
        <taxon>Klebsiella</taxon>
        <taxon>Klebsiella pneumoniae complex</taxon>
    </lineage>
</organism>
<dbReference type="Proteomes" id="UP000251721">
    <property type="component" value="Unassembled WGS sequence"/>
</dbReference>